<feature type="transmembrane region" description="Helical" evidence="1">
    <location>
        <begin position="100"/>
        <end position="123"/>
    </location>
</feature>
<name>A0AAE3H494_9BACT</name>
<dbReference type="RefSeq" id="WP_255038185.1">
    <property type="nucleotide sequence ID" value="NZ_RJUF01000174.1"/>
</dbReference>
<keyword evidence="3" id="KW-1185">Reference proteome</keyword>
<keyword evidence="1" id="KW-0472">Membrane</keyword>
<evidence type="ECO:0000313" key="2">
    <source>
        <dbReference type="EMBL" id="MCP9764493.1"/>
    </source>
</evidence>
<dbReference type="AlphaFoldDB" id="A0AAE3H494"/>
<evidence type="ECO:0000313" key="3">
    <source>
        <dbReference type="Proteomes" id="UP001204144"/>
    </source>
</evidence>
<keyword evidence="1" id="KW-1133">Transmembrane helix</keyword>
<organism evidence="2 3">
    <name type="scientific">Lacihabitans soyangensis</name>
    <dbReference type="NCBI Taxonomy" id="869394"/>
    <lineage>
        <taxon>Bacteria</taxon>
        <taxon>Pseudomonadati</taxon>
        <taxon>Bacteroidota</taxon>
        <taxon>Cytophagia</taxon>
        <taxon>Cytophagales</taxon>
        <taxon>Leadbetterellaceae</taxon>
        <taxon>Lacihabitans</taxon>
    </lineage>
</organism>
<dbReference type="Proteomes" id="UP001204144">
    <property type="component" value="Unassembled WGS sequence"/>
</dbReference>
<reference evidence="2 3" key="1">
    <citation type="submission" date="2018-11" db="EMBL/GenBank/DDBJ databases">
        <title>Novel bacteria species description.</title>
        <authorList>
            <person name="Han J.-H."/>
        </authorList>
    </citation>
    <scope>NUCLEOTIDE SEQUENCE [LARGE SCALE GENOMIC DNA]</scope>
    <source>
        <strain evidence="2 3">KCTC23259</strain>
    </source>
</reference>
<sequence>MTKARVELRDFKGNSPNDLDVKEWRSKVEVLLGQMSSTRGLSKQLGEHDEFFKTTEGYWAAKNVKESRGGLGVTVRVARALEKLVESEAKVSKRLTRKKLVSETVVLVVVWGMLLGLTMAPAAAQRMDDGCMKAVVEDPSANVGATMIVSGLIIFMISTVTWMWWWDYKNRMGDKAP</sequence>
<dbReference type="EMBL" id="RJUF01000174">
    <property type="protein sequence ID" value="MCP9764493.1"/>
    <property type="molecule type" value="Genomic_DNA"/>
</dbReference>
<proteinExistence type="predicted"/>
<comment type="caution">
    <text evidence="2">The sequence shown here is derived from an EMBL/GenBank/DDBJ whole genome shotgun (WGS) entry which is preliminary data.</text>
</comment>
<evidence type="ECO:0000256" key="1">
    <source>
        <dbReference type="SAM" id="Phobius"/>
    </source>
</evidence>
<feature type="transmembrane region" description="Helical" evidence="1">
    <location>
        <begin position="143"/>
        <end position="165"/>
    </location>
</feature>
<gene>
    <name evidence="2" type="ORF">EGI31_16250</name>
</gene>
<accession>A0AAE3H494</accession>
<keyword evidence="1" id="KW-0812">Transmembrane</keyword>
<protein>
    <submittedName>
        <fullName evidence="2">Uncharacterized protein</fullName>
    </submittedName>
</protein>